<dbReference type="AlphaFoldDB" id="A0A7X2N180"/>
<accession>A0A7X2N180</accession>
<feature type="transmembrane region" description="Helical" evidence="1">
    <location>
        <begin position="210"/>
        <end position="231"/>
    </location>
</feature>
<dbReference type="CDD" id="cd01949">
    <property type="entry name" value="GGDEF"/>
    <property type="match status" value="1"/>
</dbReference>
<dbReference type="GO" id="GO:1902201">
    <property type="term" value="P:negative regulation of bacterial-type flagellum-dependent cell motility"/>
    <property type="evidence" value="ECO:0007669"/>
    <property type="project" value="TreeGrafter"/>
</dbReference>
<feature type="transmembrane region" description="Helical" evidence="1">
    <location>
        <begin position="363"/>
        <end position="384"/>
    </location>
</feature>
<feature type="transmembrane region" description="Helical" evidence="1">
    <location>
        <begin position="336"/>
        <end position="357"/>
    </location>
</feature>
<dbReference type="InterPro" id="IPR000160">
    <property type="entry name" value="GGDEF_dom"/>
</dbReference>
<protein>
    <submittedName>
        <fullName evidence="3">GGDEF domain-containing protein</fullName>
    </submittedName>
</protein>
<feature type="transmembrane region" description="Helical" evidence="1">
    <location>
        <begin position="20"/>
        <end position="39"/>
    </location>
</feature>
<feature type="transmembrane region" description="Helical" evidence="1">
    <location>
        <begin position="273"/>
        <end position="291"/>
    </location>
</feature>
<dbReference type="GO" id="GO:0005886">
    <property type="term" value="C:plasma membrane"/>
    <property type="evidence" value="ECO:0007669"/>
    <property type="project" value="TreeGrafter"/>
</dbReference>
<dbReference type="Gene3D" id="3.30.70.270">
    <property type="match status" value="1"/>
</dbReference>
<dbReference type="SUPFAM" id="SSF55073">
    <property type="entry name" value="Nucleotide cyclase"/>
    <property type="match status" value="1"/>
</dbReference>
<feature type="domain" description="GGDEF" evidence="2">
    <location>
        <begin position="416"/>
        <end position="543"/>
    </location>
</feature>
<keyword evidence="4" id="KW-1185">Reference proteome</keyword>
<dbReference type="SMART" id="SM00267">
    <property type="entry name" value="GGDEF"/>
    <property type="match status" value="1"/>
</dbReference>
<dbReference type="InterPro" id="IPR050469">
    <property type="entry name" value="Diguanylate_Cyclase"/>
</dbReference>
<organism evidence="3 4">
    <name type="scientific">Inconstantimicrobium porci</name>
    <dbReference type="NCBI Taxonomy" id="2652291"/>
    <lineage>
        <taxon>Bacteria</taxon>
        <taxon>Bacillati</taxon>
        <taxon>Bacillota</taxon>
        <taxon>Clostridia</taxon>
        <taxon>Eubacteriales</taxon>
        <taxon>Clostridiaceae</taxon>
        <taxon>Inconstantimicrobium</taxon>
    </lineage>
</organism>
<evidence type="ECO:0000259" key="2">
    <source>
        <dbReference type="PROSITE" id="PS50887"/>
    </source>
</evidence>
<dbReference type="NCBIfam" id="TIGR00254">
    <property type="entry name" value="GGDEF"/>
    <property type="match status" value="1"/>
</dbReference>
<sequence>MKNGILDKQIGKNDLEKVSYKIFIVVIVTSLFFILYVSLFTNLNIFKSRNDISYNIIKNPEIKEVNDKNKPLKMYTQYRWIQEEIKNEQNCIAFYTIQQQVEVYYDGVLMYSLKTTNENKVGKTTACNWNIVPIYPEDKGKEISINIIPVYDSVRNKKINFYIANAFNIYLEQLYKDLPQIILSCIAIVIGIVFAITSLVLKQKGKDNGILFYLGIFSLCIGIWKITDIGFAPLMFPKSALKLSYISILMLDMGIIPWVLSVKKQFSVNVRKLLDYTSIICSVIVMIMIILQLTNLFDLRQTLWISHIIMGIVIIMIVCICIYEKHHNIINKKNKRLHFCFILCILGLSMDVLSFYIKETSEGILYTLIAFLNYIITIGFISIFEISHKANIDEHTGLFNKSRCNEIIANYEVIKEPLGVVMFDLNGLKQINDTLGHEVGDILISDFANILRYNIYRRDFVGRFGGDEFIAVIKGKDDYTIKCILNNIRRDVKQYNQKNNKFDISYACGYALSYEYPGLSLKELLKEADDRMYKNKKEIKGIK</sequence>
<feature type="transmembrane region" description="Helical" evidence="1">
    <location>
        <begin position="181"/>
        <end position="201"/>
    </location>
</feature>
<keyword evidence="1" id="KW-0472">Membrane</keyword>
<keyword evidence="1" id="KW-0812">Transmembrane</keyword>
<feature type="transmembrane region" description="Helical" evidence="1">
    <location>
        <begin position="243"/>
        <end position="261"/>
    </location>
</feature>
<dbReference type="Proteomes" id="UP000460287">
    <property type="component" value="Unassembled WGS sequence"/>
</dbReference>
<comment type="caution">
    <text evidence="3">The sequence shown here is derived from an EMBL/GenBank/DDBJ whole genome shotgun (WGS) entry which is preliminary data.</text>
</comment>
<dbReference type="InterPro" id="IPR043128">
    <property type="entry name" value="Rev_trsase/Diguanyl_cyclase"/>
</dbReference>
<feature type="transmembrane region" description="Helical" evidence="1">
    <location>
        <begin position="303"/>
        <end position="324"/>
    </location>
</feature>
<gene>
    <name evidence="3" type="ORF">FYJ33_13560</name>
</gene>
<dbReference type="EMBL" id="VULX01000029">
    <property type="protein sequence ID" value="MSR92390.1"/>
    <property type="molecule type" value="Genomic_DNA"/>
</dbReference>
<evidence type="ECO:0000256" key="1">
    <source>
        <dbReference type="SAM" id="Phobius"/>
    </source>
</evidence>
<dbReference type="RefSeq" id="WP_154532286.1">
    <property type="nucleotide sequence ID" value="NZ_JAXFSD010000026.1"/>
</dbReference>
<evidence type="ECO:0000313" key="4">
    <source>
        <dbReference type="Proteomes" id="UP000460287"/>
    </source>
</evidence>
<dbReference type="GO" id="GO:0043709">
    <property type="term" value="P:cell adhesion involved in single-species biofilm formation"/>
    <property type="evidence" value="ECO:0007669"/>
    <property type="project" value="TreeGrafter"/>
</dbReference>
<dbReference type="PANTHER" id="PTHR45138:SF9">
    <property type="entry name" value="DIGUANYLATE CYCLASE DGCM-RELATED"/>
    <property type="match status" value="1"/>
</dbReference>
<keyword evidence="1" id="KW-1133">Transmembrane helix</keyword>
<evidence type="ECO:0000313" key="3">
    <source>
        <dbReference type="EMBL" id="MSR92390.1"/>
    </source>
</evidence>
<dbReference type="PANTHER" id="PTHR45138">
    <property type="entry name" value="REGULATORY COMPONENTS OF SENSORY TRANSDUCTION SYSTEM"/>
    <property type="match status" value="1"/>
</dbReference>
<dbReference type="PROSITE" id="PS50887">
    <property type="entry name" value="GGDEF"/>
    <property type="match status" value="1"/>
</dbReference>
<name>A0A7X2N180_9CLOT</name>
<dbReference type="Pfam" id="PF00990">
    <property type="entry name" value="GGDEF"/>
    <property type="match status" value="1"/>
</dbReference>
<proteinExistence type="predicted"/>
<dbReference type="InterPro" id="IPR029787">
    <property type="entry name" value="Nucleotide_cyclase"/>
</dbReference>
<dbReference type="GO" id="GO:0052621">
    <property type="term" value="F:diguanylate cyclase activity"/>
    <property type="evidence" value="ECO:0007669"/>
    <property type="project" value="TreeGrafter"/>
</dbReference>
<reference evidence="3 4" key="1">
    <citation type="submission" date="2019-08" db="EMBL/GenBank/DDBJ databases">
        <title>In-depth cultivation of the pig gut microbiome towards novel bacterial diversity and tailored functional studies.</title>
        <authorList>
            <person name="Wylensek D."/>
            <person name="Hitch T.C.A."/>
            <person name="Clavel T."/>
        </authorList>
    </citation>
    <scope>NUCLEOTIDE SEQUENCE [LARGE SCALE GENOMIC DNA]</scope>
    <source>
        <strain evidence="3 4">WCA-383-APC-5B</strain>
    </source>
</reference>